<dbReference type="AlphaFoldDB" id="A0AAV1ICV1"/>
<dbReference type="Proteomes" id="UP001314263">
    <property type="component" value="Unassembled WGS sequence"/>
</dbReference>
<comment type="caution">
    <text evidence="2">The sequence shown here is derived from an EMBL/GenBank/DDBJ whole genome shotgun (WGS) entry which is preliminary data.</text>
</comment>
<feature type="compositionally biased region" description="Basic and acidic residues" evidence="1">
    <location>
        <begin position="382"/>
        <end position="395"/>
    </location>
</feature>
<proteinExistence type="predicted"/>
<feature type="region of interest" description="Disordered" evidence="1">
    <location>
        <begin position="224"/>
        <end position="277"/>
    </location>
</feature>
<evidence type="ECO:0000313" key="2">
    <source>
        <dbReference type="EMBL" id="CAK0783799.1"/>
    </source>
</evidence>
<reference evidence="2 3" key="1">
    <citation type="submission" date="2023-10" db="EMBL/GenBank/DDBJ databases">
        <authorList>
            <person name="Maclean D."/>
            <person name="Macfadyen A."/>
        </authorList>
    </citation>
    <scope>NUCLEOTIDE SEQUENCE [LARGE SCALE GENOMIC DNA]</scope>
</reference>
<protein>
    <submittedName>
        <fullName evidence="2">Uncharacterized protein</fullName>
    </submittedName>
</protein>
<dbReference type="EMBL" id="CAUYUE010000009">
    <property type="protein sequence ID" value="CAK0783799.1"/>
    <property type="molecule type" value="Genomic_DNA"/>
</dbReference>
<evidence type="ECO:0000256" key="1">
    <source>
        <dbReference type="SAM" id="MobiDB-lite"/>
    </source>
</evidence>
<organism evidence="2 3">
    <name type="scientific">Coccomyxa viridis</name>
    <dbReference type="NCBI Taxonomy" id="1274662"/>
    <lineage>
        <taxon>Eukaryota</taxon>
        <taxon>Viridiplantae</taxon>
        <taxon>Chlorophyta</taxon>
        <taxon>core chlorophytes</taxon>
        <taxon>Trebouxiophyceae</taxon>
        <taxon>Trebouxiophyceae incertae sedis</taxon>
        <taxon>Coccomyxaceae</taxon>
        <taxon>Coccomyxa</taxon>
    </lineage>
</organism>
<evidence type="ECO:0000313" key="3">
    <source>
        <dbReference type="Proteomes" id="UP001314263"/>
    </source>
</evidence>
<keyword evidence="3" id="KW-1185">Reference proteome</keyword>
<feature type="compositionally biased region" description="Polar residues" evidence="1">
    <location>
        <begin position="355"/>
        <end position="377"/>
    </location>
</feature>
<gene>
    <name evidence="2" type="ORF">CVIRNUC_006999</name>
</gene>
<feature type="region of interest" description="Disordered" evidence="1">
    <location>
        <begin position="292"/>
        <end position="414"/>
    </location>
</feature>
<sequence>MDQLPSPQDNWDLKADKKLFYALQQFSASFLLRLKGAEASVASLAKDAEDTGVRAQCLQISFRQLANTHYIKQTVRDPEKTVPESLALPVSGQLEQLTPANFDQVVQPRYAEAIRLATQALERSQNREASSRPLPFMFGSPEYLQDPHGGLGPLIPGWRPPPPVAASASGLAPEWAEYSSAAASTVGEFDADEFSMAEGASDASGMQRLPDFKSMLEAALRGDVGDDGASTSHRTHKSSGSVDGHTGFRTGLEPISEGLFPDARNDGSCLEKSSAPQNAHVQDAIHASLDLSQQAQPSSREHAALREGSAFADPNFQESVSRALDAGMAEPAKPRPIPKGGSEQAPLSEELLSRHSASMDQLSEAQASNGLSSSHLQGSRRPKPDCGQADRDGKHVRSFPVAEAQPSGGLFDDDEAVEELMQGLREVETSR</sequence>
<accession>A0AAV1ICV1</accession>
<name>A0AAV1ICV1_9CHLO</name>